<dbReference type="Proteomes" id="UP001501920">
    <property type="component" value="Chromosome 18"/>
</dbReference>
<dbReference type="GeneTree" id="ENSGT00940000175544"/>
<reference evidence="2" key="3">
    <citation type="submission" date="2025-09" db="UniProtKB">
        <authorList>
            <consortium name="Ensembl"/>
        </authorList>
    </citation>
    <scope>IDENTIFICATION</scope>
</reference>
<protein>
    <recommendedName>
        <fullName evidence="1">PAR14-like first RRM domain-containing protein</fullName>
    </recommendedName>
</protein>
<dbReference type="AlphaFoldDB" id="A0AAR2L7L3"/>
<dbReference type="Pfam" id="PF23222">
    <property type="entry name" value="RRM_PARP14_1"/>
    <property type="match status" value="1"/>
</dbReference>
<feature type="domain" description="PAR14-like first RRM" evidence="1">
    <location>
        <begin position="13"/>
        <end position="87"/>
    </location>
</feature>
<proteinExistence type="predicted"/>
<reference evidence="2 3" key="1">
    <citation type="submission" date="2020-10" db="EMBL/GenBank/DDBJ databases">
        <title>Pygocentrus nattereri (red-bellied piranha) genome, fPygNat1, primary haplotype.</title>
        <authorList>
            <person name="Myers G."/>
            <person name="Meyer A."/>
            <person name="Karagic N."/>
            <person name="Pippel M."/>
            <person name="Winkler S."/>
            <person name="Tracey A."/>
            <person name="Wood J."/>
            <person name="Formenti G."/>
            <person name="Howe K."/>
            <person name="Fedrigo O."/>
            <person name="Jarvis E.D."/>
        </authorList>
    </citation>
    <scope>NUCLEOTIDE SEQUENCE [LARGE SCALE GENOMIC DNA]</scope>
</reference>
<evidence type="ECO:0000313" key="2">
    <source>
        <dbReference type="Ensembl" id="ENSPNAP00000072535.1"/>
    </source>
</evidence>
<dbReference type="Ensembl" id="ENSPNAT00000044691.1">
    <property type="protein sequence ID" value="ENSPNAP00000072535.1"/>
    <property type="gene ID" value="ENSPNAG00000036739.1"/>
</dbReference>
<keyword evidence="3" id="KW-1185">Reference proteome</keyword>
<reference evidence="2" key="2">
    <citation type="submission" date="2025-08" db="UniProtKB">
        <authorList>
            <consortium name="Ensembl"/>
        </authorList>
    </citation>
    <scope>IDENTIFICATION</scope>
</reference>
<dbReference type="InterPro" id="IPR012677">
    <property type="entry name" value="Nucleotide-bd_a/b_plait_sf"/>
</dbReference>
<name>A0AAR2L7L3_PYGNA</name>
<evidence type="ECO:0000313" key="3">
    <source>
        <dbReference type="Proteomes" id="UP001501920"/>
    </source>
</evidence>
<sequence length="138" mass="15124">MDEYLHPLSVEAVEGRWPSASAKTLTAKLQIYFQSRRKSQGGDCVVRFSEQSRAAAVHFRSAQTRDQVLSKGDHSVSIENQLVKLKVFKPGDEGNQTEETSRAAGAGSDMAVDLQHPGGILFAHLKQKTSLVEKICVV</sequence>
<evidence type="ECO:0000259" key="1">
    <source>
        <dbReference type="Pfam" id="PF23222"/>
    </source>
</evidence>
<organism evidence="2 3">
    <name type="scientific">Pygocentrus nattereri</name>
    <name type="common">Red-bellied piranha</name>
    <dbReference type="NCBI Taxonomy" id="42514"/>
    <lineage>
        <taxon>Eukaryota</taxon>
        <taxon>Metazoa</taxon>
        <taxon>Chordata</taxon>
        <taxon>Craniata</taxon>
        <taxon>Vertebrata</taxon>
        <taxon>Euteleostomi</taxon>
        <taxon>Actinopterygii</taxon>
        <taxon>Neopterygii</taxon>
        <taxon>Teleostei</taxon>
        <taxon>Ostariophysi</taxon>
        <taxon>Characiformes</taxon>
        <taxon>Characoidei</taxon>
        <taxon>Pygocentrus</taxon>
    </lineage>
</organism>
<dbReference type="Gene3D" id="3.30.70.330">
    <property type="match status" value="1"/>
</dbReference>
<accession>A0AAR2L7L3</accession>
<dbReference type="InterPro" id="IPR057051">
    <property type="entry name" value="PARP14_RPM_1"/>
</dbReference>